<gene>
    <name evidence="2" type="ORF">K443DRAFT_143732</name>
</gene>
<sequence length="98" mass="10658">MTAQQAFWIGQSEQKTSLSCRLNVFSTGAISDLQPASGRADSEPSKLQVTPSKIDQLSPDGRRTQDLVATAFKRMSISPLDGRNIHTIGILRSVKNSL</sequence>
<reference evidence="3" key="2">
    <citation type="submission" date="2015-01" db="EMBL/GenBank/DDBJ databases">
        <title>Evolutionary Origins and Diversification of the Mycorrhizal Mutualists.</title>
        <authorList>
            <consortium name="DOE Joint Genome Institute"/>
            <consortium name="Mycorrhizal Genomics Consortium"/>
            <person name="Kohler A."/>
            <person name="Kuo A."/>
            <person name="Nagy L.G."/>
            <person name="Floudas D."/>
            <person name="Copeland A."/>
            <person name="Barry K.W."/>
            <person name="Cichocki N."/>
            <person name="Veneault-Fourrey C."/>
            <person name="LaButti K."/>
            <person name="Lindquist E.A."/>
            <person name="Lipzen A."/>
            <person name="Lundell T."/>
            <person name="Morin E."/>
            <person name="Murat C."/>
            <person name="Riley R."/>
            <person name="Ohm R."/>
            <person name="Sun H."/>
            <person name="Tunlid A."/>
            <person name="Henrissat B."/>
            <person name="Grigoriev I.V."/>
            <person name="Hibbett D.S."/>
            <person name="Martin F."/>
        </authorList>
    </citation>
    <scope>NUCLEOTIDE SEQUENCE [LARGE SCALE GENOMIC DNA]</scope>
    <source>
        <strain evidence="3">LaAM-08-1</strain>
    </source>
</reference>
<dbReference type="HOGENOM" id="CLU_2333900_0_0_1"/>
<keyword evidence="3" id="KW-1185">Reference proteome</keyword>
<proteinExistence type="predicted"/>
<feature type="compositionally biased region" description="Polar residues" evidence="1">
    <location>
        <begin position="45"/>
        <end position="55"/>
    </location>
</feature>
<accession>A0A0C9YQA6</accession>
<feature type="region of interest" description="Disordered" evidence="1">
    <location>
        <begin position="33"/>
        <end position="60"/>
    </location>
</feature>
<organism evidence="2 3">
    <name type="scientific">Laccaria amethystina LaAM-08-1</name>
    <dbReference type="NCBI Taxonomy" id="1095629"/>
    <lineage>
        <taxon>Eukaryota</taxon>
        <taxon>Fungi</taxon>
        <taxon>Dikarya</taxon>
        <taxon>Basidiomycota</taxon>
        <taxon>Agaricomycotina</taxon>
        <taxon>Agaricomycetes</taxon>
        <taxon>Agaricomycetidae</taxon>
        <taxon>Agaricales</taxon>
        <taxon>Agaricineae</taxon>
        <taxon>Hydnangiaceae</taxon>
        <taxon>Laccaria</taxon>
    </lineage>
</organism>
<evidence type="ECO:0000256" key="1">
    <source>
        <dbReference type="SAM" id="MobiDB-lite"/>
    </source>
</evidence>
<protein>
    <submittedName>
        <fullName evidence="2">Uncharacterized protein</fullName>
    </submittedName>
</protein>
<dbReference type="EMBL" id="KN838536">
    <property type="protein sequence ID" value="KIK10243.1"/>
    <property type="molecule type" value="Genomic_DNA"/>
</dbReference>
<dbReference type="Proteomes" id="UP000054477">
    <property type="component" value="Unassembled WGS sequence"/>
</dbReference>
<evidence type="ECO:0000313" key="3">
    <source>
        <dbReference type="Proteomes" id="UP000054477"/>
    </source>
</evidence>
<reference evidence="2 3" key="1">
    <citation type="submission" date="2014-04" db="EMBL/GenBank/DDBJ databases">
        <authorList>
            <consortium name="DOE Joint Genome Institute"/>
            <person name="Kuo A."/>
            <person name="Kohler A."/>
            <person name="Nagy L.G."/>
            <person name="Floudas D."/>
            <person name="Copeland A."/>
            <person name="Barry K.W."/>
            <person name="Cichocki N."/>
            <person name="Veneault-Fourrey C."/>
            <person name="LaButti K."/>
            <person name="Lindquist E.A."/>
            <person name="Lipzen A."/>
            <person name="Lundell T."/>
            <person name="Morin E."/>
            <person name="Murat C."/>
            <person name="Sun H."/>
            <person name="Tunlid A."/>
            <person name="Henrissat B."/>
            <person name="Grigoriev I.V."/>
            <person name="Hibbett D.S."/>
            <person name="Martin F."/>
            <person name="Nordberg H.P."/>
            <person name="Cantor M.N."/>
            <person name="Hua S.X."/>
        </authorList>
    </citation>
    <scope>NUCLEOTIDE SEQUENCE [LARGE SCALE GENOMIC DNA]</scope>
    <source>
        <strain evidence="2 3">LaAM-08-1</strain>
    </source>
</reference>
<dbReference type="AlphaFoldDB" id="A0A0C9YQA6"/>
<name>A0A0C9YQA6_9AGAR</name>
<evidence type="ECO:0000313" key="2">
    <source>
        <dbReference type="EMBL" id="KIK10243.1"/>
    </source>
</evidence>